<feature type="region of interest" description="Disordered" evidence="10">
    <location>
        <begin position="227"/>
        <end position="254"/>
    </location>
</feature>
<comment type="similarity">
    <text evidence="8">Belongs to the IRC22 family.</text>
</comment>
<protein>
    <recommendedName>
        <fullName evidence="9">Increased recombination centers protein 22</fullName>
    </recommendedName>
</protein>
<dbReference type="Pfam" id="PF03896">
    <property type="entry name" value="TRAP_alpha"/>
    <property type="match status" value="1"/>
</dbReference>
<evidence type="ECO:0000256" key="12">
    <source>
        <dbReference type="SAM" id="SignalP"/>
    </source>
</evidence>
<name>G0W592_NAUDC</name>
<evidence type="ECO:0000256" key="9">
    <source>
        <dbReference type="ARBA" id="ARBA00040085"/>
    </source>
</evidence>
<sequence length="254" mass="28659">MRLNLVLTTCLSLMSAVKLSVAQDVEDAIDPSDIILDNEKQEVVPPSQQNTINLNITYEINERLDADKSEFLEFYNDELATLNYTFVNNEDRNITIMGIGGHILSMPNGEMAANITVGKVGPILVGINETARFQQQLQFHLDEGQYYLIPIVHITDDDITKIELGEEVPTMKVTVPPSFVQIVEPPLPFFSFEFLSVELFLVAIIGGASYYYFVYRPNTITQDLKKKNKKKAAKTVAGSSEEDKSEWLPEQYKK</sequence>
<dbReference type="KEGG" id="ndi:NDAI_0A08270"/>
<evidence type="ECO:0000256" key="8">
    <source>
        <dbReference type="ARBA" id="ARBA00038311"/>
    </source>
</evidence>
<evidence type="ECO:0000256" key="2">
    <source>
        <dbReference type="ARBA" id="ARBA00022692"/>
    </source>
</evidence>
<dbReference type="HOGENOM" id="CLU_078554_1_0_1"/>
<dbReference type="AlphaFoldDB" id="G0W592"/>
<evidence type="ECO:0000313" key="13">
    <source>
        <dbReference type="EMBL" id="CCD22980.1"/>
    </source>
</evidence>
<keyword evidence="2 11" id="KW-0812">Transmembrane</keyword>
<keyword evidence="6 11" id="KW-0472">Membrane</keyword>
<organism evidence="13 14">
    <name type="scientific">Naumovozyma dairenensis (strain ATCC 10597 / BCRC 20456 / CBS 421 / NBRC 0211 / NRRL Y-12639)</name>
    <name type="common">Saccharomyces dairenensis</name>
    <dbReference type="NCBI Taxonomy" id="1071378"/>
    <lineage>
        <taxon>Eukaryota</taxon>
        <taxon>Fungi</taxon>
        <taxon>Dikarya</taxon>
        <taxon>Ascomycota</taxon>
        <taxon>Saccharomycotina</taxon>
        <taxon>Saccharomycetes</taxon>
        <taxon>Saccharomycetales</taxon>
        <taxon>Saccharomycetaceae</taxon>
        <taxon>Naumovozyma</taxon>
    </lineage>
</organism>
<keyword evidence="5 11" id="KW-1133">Transmembrane helix</keyword>
<dbReference type="OMA" id="DKSEWLP"/>
<evidence type="ECO:0000256" key="10">
    <source>
        <dbReference type="SAM" id="MobiDB-lite"/>
    </source>
</evidence>
<gene>
    <name evidence="13" type="primary">NDAI0A08270</name>
    <name evidence="13" type="ordered locus">NDAI_0A08270</name>
</gene>
<feature type="signal peptide" evidence="12">
    <location>
        <begin position="1"/>
        <end position="22"/>
    </location>
</feature>
<reference evidence="13 14" key="1">
    <citation type="journal article" date="2011" name="Proc. Natl. Acad. Sci. U.S.A.">
        <title>Evolutionary erosion of yeast sex chromosomes by mating-type switching accidents.</title>
        <authorList>
            <person name="Gordon J.L."/>
            <person name="Armisen D."/>
            <person name="Proux-Wera E."/>
            <person name="Oheigeartaigh S.S."/>
            <person name="Byrne K.P."/>
            <person name="Wolfe K.H."/>
        </authorList>
    </citation>
    <scope>NUCLEOTIDE SEQUENCE [LARGE SCALE GENOMIC DNA]</scope>
    <source>
        <strain evidence="14">ATCC 10597 / BCRC 20456 / CBS 421 / NBRC 0211 / NRRL Y-12639</strain>
    </source>
</reference>
<evidence type="ECO:0000256" key="4">
    <source>
        <dbReference type="ARBA" id="ARBA00022824"/>
    </source>
</evidence>
<dbReference type="EMBL" id="HE580267">
    <property type="protein sequence ID" value="CCD22980.1"/>
    <property type="molecule type" value="Genomic_DNA"/>
</dbReference>
<proteinExistence type="inferred from homology"/>
<comment type="function">
    <text evidence="7">Is probably involved in a pathway contributing to genomic integrity.</text>
</comment>
<feature type="chain" id="PRO_5003411282" description="Increased recombination centers protein 22" evidence="12">
    <location>
        <begin position="23"/>
        <end position="254"/>
    </location>
</feature>
<dbReference type="Proteomes" id="UP000000689">
    <property type="component" value="Chromosome 1"/>
</dbReference>
<keyword evidence="4" id="KW-0256">Endoplasmic reticulum</keyword>
<accession>G0W592</accession>
<dbReference type="RefSeq" id="XP_003668223.1">
    <property type="nucleotide sequence ID" value="XM_003668175.1"/>
</dbReference>
<evidence type="ECO:0000256" key="11">
    <source>
        <dbReference type="SAM" id="Phobius"/>
    </source>
</evidence>
<evidence type="ECO:0000256" key="1">
    <source>
        <dbReference type="ARBA" id="ARBA00004115"/>
    </source>
</evidence>
<keyword evidence="3 12" id="KW-0732">Signal</keyword>
<feature type="compositionally biased region" description="Basic and acidic residues" evidence="10">
    <location>
        <begin position="241"/>
        <end position="254"/>
    </location>
</feature>
<keyword evidence="14" id="KW-1185">Reference proteome</keyword>
<evidence type="ECO:0000313" key="14">
    <source>
        <dbReference type="Proteomes" id="UP000000689"/>
    </source>
</evidence>
<dbReference type="GeneID" id="11494571"/>
<evidence type="ECO:0000256" key="3">
    <source>
        <dbReference type="ARBA" id="ARBA00022729"/>
    </source>
</evidence>
<dbReference type="InterPro" id="IPR005595">
    <property type="entry name" value="TRAP_alpha"/>
</dbReference>
<evidence type="ECO:0000256" key="5">
    <source>
        <dbReference type="ARBA" id="ARBA00022989"/>
    </source>
</evidence>
<dbReference type="GO" id="GO:0005789">
    <property type="term" value="C:endoplasmic reticulum membrane"/>
    <property type="evidence" value="ECO:0007669"/>
    <property type="project" value="UniProtKB-SubCell"/>
</dbReference>
<evidence type="ECO:0000256" key="6">
    <source>
        <dbReference type="ARBA" id="ARBA00023136"/>
    </source>
</evidence>
<feature type="transmembrane region" description="Helical" evidence="11">
    <location>
        <begin position="194"/>
        <end position="215"/>
    </location>
</feature>
<dbReference type="OrthoDB" id="1926781at2759"/>
<evidence type="ECO:0000256" key="7">
    <source>
        <dbReference type="ARBA" id="ARBA00037565"/>
    </source>
</evidence>
<dbReference type="eggNOG" id="ENOG502S3VP">
    <property type="taxonomic scope" value="Eukaryota"/>
</dbReference>
<comment type="subcellular location">
    <subcellularLocation>
        <location evidence="1">Endoplasmic reticulum membrane</location>
        <topology evidence="1">Single-pass type I membrane protein</topology>
    </subcellularLocation>
</comment>
<dbReference type="STRING" id="1071378.G0W592"/>